<evidence type="ECO:0000256" key="3">
    <source>
        <dbReference type="ARBA" id="ARBA00023125"/>
    </source>
</evidence>
<evidence type="ECO:0000313" key="10">
    <source>
        <dbReference type="Proteomes" id="UP000199220"/>
    </source>
</evidence>
<dbReference type="PROSITE" id="PS51077">
    <property type="entry name" value="HTH_ICLR"/>
    <property type="match status" value="1"/>
</dbReference>
<dbReference type="GO" id="GO:0045892">
    <property type="term" value="P:negative regulation of DNA-templated transcription"/>
    <property type="evidence" value="ECO:0007669"/>
    <property type="project" value="TreeGrafter"/>
</dbReference>
<dbReference type="STRING" id="648782.SAMN04488554_3755"/>
<reference evidence="10" key="1">
    <citation type="submission" date="2016-10" db="EMBL/GenBank/DDBJ databases">
        <authorList>
            <person name="Varghese N."/>
            <person name="Submissions S."/>
        </authorList>
    </citation>
    <scope>NUCLEOTIDE SEQUENCE [LARGE SCALE GENOMIC DNA]</scope>
    <source>
        <strain evidence="10">DSM 21368</strain>
    </source>
</reference>
<evidence type="ECO:0000313" key="9">
    <source>
        <dbReference type="EMBL" id="SEE94308.1"/>
    </source>
</evidence>
<dbReference type="RefSeq" id="WP_089774603.1">
    <property type="nucleotide sequence ID" value="NZ_FNTX01000002.1"/>
</dbReference>
<comment type="function">
    <text evidence="5">May be an activator protein for the gylABX operon.</text>
</comment>
<dbReference type="Gene3D" id="1.10.10.10">
    <property type="entry name" value="Winged helix-like DNA-binding domain superfamily/Winged helix DNA-binding domain"/>
    <property type="match status" value="1"/>
</dbReference>
<dbReference type="InterPro" id="IPR005471">
    <property type="entry name" value="Tscrpt_reg_IclR_N"/>
</dbReference>
<dbReference type="OrthoDB" id="4068713at2"/>
<name>A0A1H5N0Y0_9MICO</name>
<dbReference type="PANTHER" id="PTHR30136">
    <property type="entry name" value="HELIX-TURN-HELIX TRANSCRIPTIONAL REGULATOR, ICLR FAMILY"/>
    <property type="match status" value="1"/>
</dbReference>
<keyword evidence="1" id="KW-0319">Glycerol metabolism</keyword>
<evidence type="ECO:0000256" key="6">
    <source>
        <dbReference type="ARBA" id="ARBA00070406"/>
    </source>
</evidence>
<keyword evidence="10" id="KW-1185">Reference proteome</keyword>
<dbReference type="Proteomes" id="UP000199220">
    <property type="component" value="Unassembled WGS sequence"/>
</dbReference>
<gene>
    <name evidence="9" type="ORF">SAMN04488554_3755</name>
</gene>
<dbReference type="PROSITE" id="PS51078">
    <property type="entry name" value="ICLR_ED"/>
    <property type="match status" value="1"/>
</dbReference>
<evidence type="ECO:0000256" key="4">
    <source>
        <dbReference type="ARBA" id="ARBA00023163"/>
    </source>
</evidence>
<dbReference type="Gene3D" id="3.30.450.40">
    <property type="match status" value="1"/>
</dbReference>
<keyword evidence="3 9" id="KW-0238">DNA-binding</keyword>
<dbReference type="InterPro" id="IPR050707">
    <property type="entry name" value="HTH_MetabolicPath_Reg"/>
</dbReference>
<evidence type="ECO:0000259" key="8">
    <source>
        <dbReference type="PROSITE" id="PS51078"/>
    </source>
</evidence>
<dbReference type="SMART" id="SM00346">
    <property type="entry name" value="HTH_ICLR"/>
    <property type="match status" value="1"/>
</dbReference>
<feature type="domain" description="HTH iclR-type" evidence="7">
    <location>
        <begin position="13"/>
        <end position="75"/>
    </location>
</feature>
<dbReference type="EMBL" id="FNTX01000002">
    <property type="protein sequence ID" value="SEE94308.1"/>
    <property type="molecule type" value="Genomic_DNA"/>
</dbReference>
<proteinExistence type="predicted"/>
<feature type="domain" description="IclR-ED" evidence="8">
    <location>
        <begin position="76"/>
        <end position="259"/>
    </location>
</feature>
<keyword evidence="2" id="KW-0805">Transcription regulation</keyword>
<organism evidence="9 10">
    <name type="scientific">Ruania alba</name>
    <dbReference type="NCBI Taxonomy" id="648782"/>
    <lineage>
        <taxon>Bacteria</taxon>
        <taxon>Bacillati</taxon>
        <taxon>Actinomycetota</taxon>
        <taxon>Actinomycetes</taxon>
        <taxon>Micrococcales</taxon>
        <taxon>Ruaniaceae</taxon>
        <taxon>Ruania</taxon>
    </lineage>
</organism>
<accession>A0A1H5N0Y0</accession>
<evidence type="ECO:0000256" key="1">
    <source>
        <dbReference type="ARBA" id="ARBA00022798"/>
    </source>
</evidence>
<protein>
    <recommendedName>
        <fullName evidence="6">Glycerol operon regulatory protein</fullName>
    </recommendedName>
</protein>
<evidence type="ECO:0000259" key="7">
    <source>
        <dbReference type="PROSITE" id="PS51077"/>
    </source>
</evidence>
<dbReference type="InterPro" id="IPR036388">
    <property type="entry name" value="WH-like_DNA-bd_sf"/>
</dbReference>
<dbReference type="GO" id="GO:0003700">
    <property type="term" value="F:DNA-binding transcription factor activity"/>
    <property type="evidence" value="ECO:0007669"/>
    <property type="project" value="TreeGrafter"/>
</dbReference>
<dbReference type="FunFam" id="1.10.10.10:FF:000056">
    <property type="entry name" value="IclR family transcriptional regulator"/>
    <property type="match status" value="1"/>
</dbReference>
<dbReference type="SUPFAM" id="SSF46785">
    <property type="entry name" value="Winged helix' DNA-binding domain"/>
    <property type="match status" value="1"/>
</dbReference>
<dbReference type="InterPro" id="IPR036390">
    <property type="entry name" value="WH_DNA-bd_sf"/>
</dbReference>
<dbReference type="InterPro" id="IPR029016">
    <property type="entry name" value="GAF-like_dom_sf"/>
</dbReference>
<dbReference type="Pfam" id="PF01614">
    <property type="entry name" value="IclR_C"/>
    <property type="match status" value="1"/>
</dbReference>
<keyword evidence="4" id="KW-0804">Transcription</keyword>
<dbReference type="SUPFAM" id="SSF55781">
    <property type="entry name" value="GAF domain-like"/>
    <property type="match status" value="1"/>
</dbReference>
<evidence type="ECO:0000256" key="2">
    <source>
        <dbReference type="ARBA" id="ARBA00023015"/>
    </source>
</evidence>
<sequence length="267" mass="28287">MTRTAASTAVTGTQSVERALSLLSAFSDERPEFRISELGAMAGLGQSTASRLVSALEGLGYLVQDPRSGLYRLGPKLVTLAGVALNQSPVLHQARQAAQNLAHRLGLGVNIAERHGDEYFYLAHFEGPRAPRNFTLLGRSGPLHATGLGKSLVCDMSREQLQGLLGDTLHAFTPHTVTGVEALADAVREVRLRGYATEVEELAFGRACLAAPIRDRSGAIVAALSVSGPLSVMDLTNEEQTLSLTVIECADHISTALGYHPAAPRPA</sequence>
<dbReference type="AlphaFoldDB" id="A0A1H5N0Y0"/>
<dbReference type="GO" id="GO:0003677">
    <property type="term" value="F:DNA binding"/>
    <property type="evidence" value="ECO:0007669"/>
    <property type="project" value="UniProtKB-KW"/>
</dbReference>
<dbReference type="Pfam" id="PF09339">
    <property type="entry name" value="HTH_IclR"/>
    <property type="match status" value="1"/>
</dbReference>
<dbReference type="PANTHER" id="PTHR30136:SF24">
    <property type="entry name" value="HTH-TYPE TRANSCRIPTIONAL REPRESSOR ALLR"/>
    <property type="match status" value="1"/>
</dbReference>
<dbReference type="GO" id="GO:0006071">
    <property type="term" value="P:glycerol metabolic process"/>
    <property type="evidence" value="ECO:0007669"/>
    <property type="project" value="UniProtKB-KW"/>
</dbReference>
<dbReference type="InterPro" id="IPR014757">
    <property type="entry name" value="Tscrpt_reg_IclR_C"/>
</dbReference>
<evidence type="ECO:0000256" key="5">
    <source>
        <dbReference type="ARBA" id="ARBA00058938"/>
    </source>
</evidence>